<reference evidence="1 2" key="1">
    <citation type="submission" date="2020-08" db="EMBL/GenBank/DDBJ databases">
        <title>Genomic Encyclopedia of Type Strains, Phase III (KMG-III): the genomes of soil and plant-associated and newly described type strains.</title>
        <authorList>
            <person name="Whitman W."/>
        </authorList>
    </citation>
    <scope>NUCLEOTIDE SEQUENCE [LARGE SCALE GENOMIC DNA]</scope>
    <source>
        <strain evidence="1 2">CECT 8234</strain>
    </source>
</reference>
<keyword evidence="2" id="KW-1185">Reference proteome</keyword>
<sequence length="52" mass="5954">MGLLYEMVLKKRKSAFLMQQLGKGNEAANQNISHKMLEHASTHIKQQIQQTT</sequence>
<gene>
    <name evidence="1" type="ORF">FHS16_003440</name>
</gene>
<protein>
    <submittedName>
        <fullName evidence="1">Uncharacterized protein</fullName>
    </submittedName>
</protein>
<organism evidence="1 2">
    <name type="scientific">Paenibacillus endophyticus</name>
    <dbReference type="NCBI Taxonomy" id="1294268"/>
    <lineage>
        <taxon>Bacteria</taxon>
        <taxon>Bacillati</taxon>
        <taxon>Bacillota</taxon>
        <taxon>Bacilli</taxon>
        <taxon>Bacillales</taxon>
        <taxon>Paenibacillaceae</taxon>
        <taxon>Paenibacillus</taxon>
    </lineage>
</organism>
<comment type="caution">
    <text evidence="1">The sequence shown here is derived from an EMBL/GenBank/DDBJ whole genome shotgun (WGS) entry which is preliminary data.</text>
</comment>
<dbReference type="Proteomes" id="UP000518605">
    <property type="component" value="Unassembled WGS sequence"/>
</dbReference>
<accession>A0A7W5C915</accession>
<evidence type="ECO:0000313" key="2">
    <source>
        <dbReference type="Proteomes" id="UP000518605"/>
    </source>
</evidence>
<evidence type="ECO:0000313" key="1">
    <source>
        <dbReference type="EMBL" id="MBB3153378.1"/>
    </source>
</evidence>
<dbReference type="RefSeq" id="WP_183564781.1">
    <property type="nucleotide sequence ID" value="NZ_CBCSLB010000030.1"/>
</dbReference>
<dbReference type="EMBL" id="JACHXW010000009">
    <property type="protein sequence ID" value="MBB3153378.1"/>
    <property type="molecule type" value="Genomic_DNA"/>
</dbReference>
<dbReference type="AlphaFoldDB" id="A0A7W5C915"/>
<proteinExistence type="predicted"/>
<name>A0A7W5C915_9BACL</name>